<name>A0A6A1VAL8_9ROSI</name>
<feature type="region of interest" description="Disordered" evidence="1">
    <location>
        <begin position="106"/>
        <end position="148"/>
    </location>
</feature>
<proteinExistence type="predicted"/>
<reference evidence="2 3" key="1">
    <citation type="journal article" date="2019" name="Plant Biotechnol. J.">
        <title>The red bayberry genome and genetic basis of sex determination.</title>
        <authorList>
            <person name="Jia H.M."/>
            <person name="Jia H.J."/>
            <person name="Cai Q.L."/>
            <person name="Wang Y."/>
            <person name="Zhao H.B."/>
            <person name="Yang W.F."/>
            <person name="Wang G.Y."/>
            <person name="Li Y.H."/>
            <person name="Zhan D.L."/>
            <person name="Shen Y.T."/>
            <person name="Niu Q.F."/>
            <person name="Chang L."/>
            <person name="Qiu J."/>
            <person name="Zhao L."/>
            <person name="Xie H.B."/>
            <person name="Fu W.Y."/>
            <person name="Jin J."/>
            <person name="Li X.W."/>
            <person name="Jiao Y."/>
            <person name="Zhou C.C."/>
            <person name="Tu T."/>
            <person name="Chai C.Y."/>
            <person name="Gao J.L."/>
            <person name="Fan L.J."/>
            <person name="van de Weg E."/>
            <person name="Wang J.Y."/>
            <person name="Gao Z.S."/>
        </authorList>
    </citation>
    <scope>NUCLEOTIDE SEQUENCE [LARGE SCALE GENOMIC DNA]</scope>
    <source>
        <tissue evidence="2">Leaves</tissue>
    </source>
</reference>
<comment type="caution">
    <text evidence="2">The sequence shown here is derived from an EMBL/GenBank/DDBJ whole genome shotgun (WGS) entry which is preliminary data.</text>
</comment>
<feature type="compositionally biased region" description="Acidic residues" evidence="1">
    <location>
        <begin position="107"/>
        <end position="123"/>
    </location>
</feature>
<dbReference type="Proteomes" id="UP000516437">
    <property type="component" value="Chromosome 6"/>
</dbReference>
<evidence type="ECO:0000313" key="2">
    <source>
        <dbReference type="EMBL" id="KAB1209889.1"/>
    </source>
</evidence>
<keyword evidence="3" id="KW-1185">Reference proteome</keyword>
<evidence type="ECO:0000256" key="1">
    <source>
        <dbReference type="SAM" id="MobiDB-lite"/>
    </source>
</evidence>
<accession>A0A6A1VAL8</accession>
<dbReference type="AlphaFoldDB" id="A0A6A1VAL8"/>
<protein>
    <submittedName>
        <fullName evidence="2">Uncharacterized protein</fullName>
    </submittedName>
</protein>
<evidence type="ECO:0000313" key="3">
    <source>
        <dbReference type="Proteomes" id="UP000516437"/>
    </source>
</evidence>
<sequence>MSHGPLQEETGEPYAILGESKPVIVEEEADVGELEPVIVEEKVDVRAPKNVIAEEYFDPNYVLGERSQQPEWSDLYGDAENLNDTKAEENDYILNVDWLGAFLRTEEDNDDEMPSEYEDDDDMQTQKGSDCDEALQSKNSRSSMKKMM</sequence>
<dbReference type="EMBL" id="RXIC02000024">
    <property type="protein sequence ID" value="KAB1209889.1"/>
    <property type="molecule type" value="Genomic_DNA"/>
</dbReference>
<organism evidence="2 3">
    <name type="scientific">Morella rubra</name>
    <name type="common">Chinese bayberry</name>
    <dbReference type="NCBI Taxonomy" id="262757"/>
    <lineage>
        <taxon>Eukaryota</taxon>
        <taxon>Viridiplantae</taxon>
        <taxon>Streptophyta</taxon>
        <taxon>Embryophyta</taxon>
        <taxon>Tracheophyta</taxon>
        <taxon>Spermatophyta</taxon>
        <taxon>Magnoliopsida</taxon>
        <taxon>eudicotyledons</taxon>
        <taxon>Gunneridae</taxon>
        <taxon>Pentapetalae</taxon>
        <taxon>rosids</taxon>
        <taxon>fabids</taxon>
        <taxon>Fagales</taxon>
        <taxon>Myricaceae</taxon>
        <taxon>Morella</taxon>
    </lineage>
</organism>
<gene>
    <name evidence="2" type="ORF">CJ030_MR6G029279</name>
</gene>